<comment type="caution">
    <text evidence="2">The sequence shown here is derived from an EMBL/GenBank/DDBJ whole genome shotgun (WGS) entry which is preliminary data.</text>
</comment>
<gene>
    <name evidence="2" type="ORF">HAX54_018340</name>
</gene>
<proteinExistence type="predicted"/>
<keyword evidence="3" id="KW-1185">Reference proteome</keyword>
<organism evidence="2 3">
    <name type="scientific">Datura stramonium</name>
    <name type="common">Jimsonweed</name>
    <name type="synonym">Common thornapple</name>
    <dbReference type="NCBI Taxonomy" id="4076"/>
    <lineage>
        <taxon>Eukaryota</taxon>
        <taxon>Viridiplantae</taxon>
        <taxon>Streptophyta</taxon>
        <taxon>Embryophyta</taxon>
        <taxon>Tracheophyta</taxon>
        <taxon>Spermatophyta</taxon>
        <taxon>Magnoliopsida</taxon>
        <taxon>eudicotyledons</taxon>
        <taxon>Gunneridae</taxon>
        <taxon>Pentapetalae</taxon>
        <taxon>asterids</taxon>
        <taxon>lamiids</taxon>
        <taxon>Solanales</taxon>
        <taxon>Solanaceae</taxon>
        <taxon>Solanoideae</taxon>
        <taxon>Datureae</taxon>
        <taxon>Datura</taxon>
    </lineage>
</organism>
<evidence type="ECO:0000313" key="2">
    <source>
        <dbReference type="EMBL" id="MCD9559960.1"/>
    </source>
</evidence>
<reference evidence="2 3" key="1">
    <citation type="journal article" date="2021" name="BMC Genomics">
        <title>Datura genome reveals duplications of psychoactive alkaloid biosynthetic genes and high mutation rate following tissue culture.</title>
        <authorList>
            <person name="Rajewski A."/>
            <person name="Carter-House D."/>
            <person name="Stajich J."/>
            <person name="Litt A."/>
        </authorList>
    </citation>
    <scope>NUCLEOTIDE SEQUENCE [LARGE SCALE GENOMIC DNA]</scope>
    <source>
        <strain evidence="2">AR-01</strain>
    </source>
</reference>
<dbReference type="Proteomes" id="UP000823775">
    <property type="component" value="Unassembled WGS sequence"/>
</dbReference>
<evidence type="ECO:0000313" key="3">
    <source>
        <dbReference type="Proteomes" id="UP000823775"/>
    </source>
</evidence>
<feature type="compositionally biased region" description="Basic and acidic residues" evidence="1">
    <location>
        <begin position="44"/>
        <end position="59"/>
    </location>
</feature>
<feature type="region of interest" description="Disordered" evidence="1">
    <location>
        <begin position="44"/>
        <end position="118"/>
    </location>
</feature>
<protein>
    <submittedName>
        <fullName evidence="2">Uncharacterized protein</fullName>
    </submittedName>
</protein>
<evidence type="ECO:0000256" key="1">
    <source>
        <dbReference type="SAM" id="MobiDB-lite"/>
    </source>
</evidence>
<sequence>MSIDSDRIHYESQYRSFHHGTMTIKKRAIKNSQEKRARVEIAGKRSLLDETSASKKEKNTLSGSLEEYQVDTDDTDEPRTTKKKAKAQNVATSATPKDAPQSKEEAEVQLQGSGSGSN</sequence>
<accession>A0ABS8UMV2</accession>
<name>A0ABS8UMV2_DATST</name>
<dbReference type="EMBL" id="JACEIK010002245">
    <property type="protein sequence ID" value="MCD9559960.1"/>
    <property type="molecule type" value="Genomic_DNA"/>
</dbReference>